<evidence type="ECO:0000259" key="8">
    <source>
        <dbReference type="Pfam" id="PF25954"/>
    </source>
</evidence>
<evidence type="ECO:0000256" key="1">
    <source>
        <dbReference type="ARBA" id="ARBA00004167"/>
    </source>
</evidence>
<gene>
    <name evidence="9" type="ORF">WT27_03735</name>
</gene>
<dbReference type="GO" id="GO:0055085">
    <property type="term" value="P:transmembrane transport"/>
    <property type="evidence" value="ECO:0007669"/>
    <property type="project" value="InterPro"/>
</dbReference>
<evidence type="ECO:0000313" key="10">
    <source>
        <dbReference type="Proteomes" id="UP000062317"/>
    </source>
</evidence>
<organism evidence="9 10">
    <name type="scientific">Burkholderia territorii</name>
    <dbReference type="NCBI Taxonomy" id="1503055"/>
    <lineage>
        <taxon>Bacteria</taxon>
        <taxon>Pseudomonadati</taxon>
        <taxon>Pseudomonadota</taxon>
        <taxon>Betaproteobacteria</taxon>
        <taxon>Burkholderiales</taxon>
        <taxon>Burkholderiaceae</taxon>
        <taxon>Burkholderia</taxon>
        <taxon>Burkholderia cepacia complex</taxon>
    </lineage>
</organism>
<evidence type="ECO:0000256" key="4">
    <source>
        <dbReference type="ARBA" id="ARBA00023136"/>
    </source>
</evidence>
<feature type="transmembrane region" description="Helical" evidence="6">
    <location>
        <begin position="32"/>
        <end position="50"/>
    </location>
</feature>
<keyword evidence="10" id="KW-1185">Reference proteome</keyword>
<dbReference type="PANTHER" id="PTHR30386:SF26">
    <property type="entry name" value="TRANSPORT PROTEIN COMB"/>
    <property type="match status" value="1"/>
</dbReference>
<sequence length="355" mass="38553">MREKPSVRWSIPTVTPNPQDTPSTPAARSRKWPIVLIAGCALLLVALLVYEFDAHERGTDDAYVTGHLHVISPRVAGTVERVLVDDNRFVRAGEPLVLLDPRDFDVRVALQRARVAQAHADASRTKALVEQAAAARVSAHADAEKAELDYARARELTRATPRGLSQQEFDAANAARTSARARVEAADAQQRAAQAAWQAAAAVSSQNDAELRDAELQLQYTTVVAPSDGYVGKKTVETGEHVAPGQALLTLVEPHPWVVANFRETQLRHVRTGDVVQLRFDALPDRTFSGHVDSLSPATGGQFALLPPDNATGNFTKVTQRVPVKILLDGPASTEPRIRPGLSVVVALQRERTRP</sequence>
<comment type="subcellular location">
    <subcellularLocation>
        <location evidence="1">Membrane</location>
        <topology evidence="1">Single-pass membrane protein</topology>
    </subcellularLocation>
</comment>
<reference evidence="9 10" key="1">
    <citation type="submission" date="2015-11" db="EMBL/GenBank/DDBJ databases">
        <title>Expanding the genomic diversity of Burkholderia species for the development of highly accurate diagnostics.</title>
        <authorList>
            <person name="Sahl J."/>
            <person name="Keim P."/>
            <person name="Wagner D."/>
        </authorList>
    </citation>
    <scope>NUCLEOTIDE SEQUENCE [LARGE SCALE GENOMIC DNA]</scope>
    <source>
        <strain evidence="9 10">MSMB1301WGS</strain>
    </source>
</reference>
<proteinExistence type="predicted"/>
<evidence type="ECO:0000259" key="7">
    <source>
        <dbReference type="Pfam" id="PF25917"/>
    </source>
</evidence>
<dbReference type="Gene3D" id="2.40.50.100">
    <property type="match status" value="1"/>
</dbReference>
<protein>
    <submittedName>
        <fullName evidence="9">Hemolysin D</fullName>
    </submittedName>
</protein>
<feature type="region of interest" description="Disordered" evidence="5">
    <location>
        <begin position="1"/>
        <end position="26"/>
    </location>
</feature>
<keyword evidence="3 6" id="KW-1133">Transmembrane helix</keyword>
<dbReference type="RefSeq" id="WP_060105902.1">
    <property type="nucleotide sequence ID" value="NZ_LPEQ01000061.1"/>
</dbReference>
<dbReference type="InterPro" id="IPR050739">
    <property type="entry name" value="MFP"/>
</dbReference>
<dbReference type="InterPro" id="IPR058625">
    <property type="entry name" value="MdtA-like_BSH"/>
</dbReference>
<dbReference type="SUPFAM" id="SSF111369">
    <property type="entry name" value="HlyD-like secretion proteins"/>
    <property type="match status" value="2"/>
</dbReference>
<accession>A0A119DFK2</accession>
<comment type="caution">
    <text evidence="9">The sequence shown here is derived from an EMBL/GenBank/DDBJ whole genome shotgun (WGS) entry which is preliminary data.</text>
</comment>
<keyword evidence="2 6" id="KW-0812">Transmembrane</keyword>
<dbReference type="Pfam" id="PF25917">
    <property type="entry name" value="BSH_RND"/>
    <property type="match status" value="1"/>
</dbReference>
<dbReference type="EMBL" id="LPEQ01000061">
    <property type="protein sequence ID" value="KVV48358.1"/>
    <property type="molecule type" value="Genomic_DNA"/>
</dbReference>
<evidence type="ECO:0000256" key="6">
    <source>
        <dbReference type="SAM" id="Phobius"/>
    </source>
</evidence>
<evidence type="ECO:0000256" key="5">
    <source>
        <dbReference type="SAM" id="MobiDB-lite"/>
    </source>
</evidence>
<dbReference type="Proteomes" id="UP000062317">
    <property type="component" value="Unassembled WGS sequence"/>
</dbReference>
<dbReference type="Pfam" id="PF25954">
    <property type="entry name" value="Beta-barrel_RND_2"/>
    <property type="match status" value="1"/>
</dbReference>
<dbReference type="InterPro" id="IPR058792">
    <property type="entry name" value="Beta-barrel_RND_2"/>
</dbReference>
<feature type="domain" description="CusB-like beta-barrel" evidence="8">
    <location>
        <begin position="257"/>
        <end position="298"/>
    </location>
</feature>
<dbReference type="Gene3D" id="2.40.30.170">
    <property type="match status" value="1"/>
</dbReference>
<name>A0A119DFK2_9BURK</name>
<dbReference type="AlphaFoldDB" id="A0A119DFK2"/>
<dbReference type="PANTHER" id="PTHR30386">
    <property type="entry name" value="MEMBRANE FUSION SUBUNIT OF EMRAB-TOLC MULTIDRUG EFFLUX PUMP"/>
    <property type="match status" value="1"/>
</dbReference>
<dbReference type="GO" id="GO:0016020">
    <property type="term" value="C:membrane"/>
    <property type="evidence" value="ECO:0007669"/>
    <property type="project" value="UniProtKB-SubCell"/>
</dbReference>
<feature type="compositionally biased region" description="Polar residues" evidence="5">
    <location>
        <begin position="12"/>
        <end position="26"/>
    </location>
</feature>
<keyword evidence="4 6" id="KW-0472">Membrane</keyword>
<evidence type="ECO:0000256" key="2">
    <source>
        <dbReference type="ARBA" id="ARBA00022692"/>
    </source>
</evidence>
<feature type="domain" description="Multidrug resistance protein MdtA-like barrel-sandwich hybrid" evidence="7">
    <location>
        <begin position="71"/>
        <end position="251"/>
    </location>
</feature>
<evidence type="ECO:0000313" key="9">
    <source>
        <dbReference type="EMBL" id="KVV48358.1"/>
    </source>
</evidence>
<dbReference type="Gene3D" id="1.10.287.470">
    <property type="entry name" value="Helix hairpin bin"/>
    <property type="match status" value="1"/>
</dbReference>
<evidence type="ECO:0000256" key="3">
    <source>
        <dbReference type="ARBA" id="ARBA00022989"/>
    </source>
</evidence>